<proteinExistence type="predicted"/>
<dbReference type="STRING" id="240176.A8NZU8"/>
<dbReference type="VEuPathDB" id="FungiDB:CC1G_06960"/>
<dbReference type="KEGG" id="cci:CC1G_06960"/>
<evidence type="ECO:0000256" key="2">
    <source>
        <dbReference type="SAM" id="SignalP"/>
    </source>
</evidence>
<dbReference type="InterPro" id="IPR037176">
    <property type="entry name" value="Osmotin/thaumatin-like_sf"/>
</dbReference>
<feature type="chain" id="PRO_5002724541" description="Thaumatin-like protein" evidence="2">
    <location>
        <begin position="21"/>
        <end position="253"/>
    </location>
</feature>
<dbReference type="OrthoDB" id="430315at2759"/>
<feature type="disulfide bond" evidence="1">
    <location>
        <begin position="96"/>
        <end position="102"/>
    </location>
</feature>
<sequence>MKAFTTLATTLVLLATEAAARRFTVYNNCPFTIWPAIYTDPNRGPVRPQHPTGWEARPFTRVQFNVDDGWKAGRIWARRNCDFSRPGASSCISGGCNGGMQCTHPGVPPVSLAEFTLNGDGNQDFYDVSLVDGANLPVRISVDNANCPRGECGVDLGPNCPAPLRGPFDSSGFPLGCKSACIANLDGNPANSRNCCSGQFNTPATCPASGVQFYSYFKNNCPRAYAYAYDEPSGALLTCPGSARADYTVTFCP</sequence>
<dbReference type="PANTHER" id="PTHR31048">
    <property type="entry name" value="OS03G0233200 PROTEIN"/>
    <property type="match status" value="1"/>
</dbReference>
<feature type="disulfide bond" evidence="1">
    <location>
        <begin position="29"/>
        <end position="252"/>
    </location>
</feature>
<dbReference type="Proteomes" id="UP000001861">
    <property type="component" value="Unassembled WGS sequence"/>
</dbReference>
<name>A8NZU8_COPC7</name>
<dbReference type="GeneID" id="6014316"/>
<dbReference type="RefSeq" id="XP_001837754.2">
    <property type="nucleotide sequence ID" value="XM_001837702.2"/>
</dbReference>
<dbReference type="SUPFAM" id="SSF49870">
    <property type="entry name" value="Osmotin, thaumatin-like protein"/>
    <property type="match status" value="1"/>
</dbReference>
<evidence type="ECO:0008006" key="5">
    <source>
        <dbReference type="Google" id="ProtNLM"/>
    </source>
</evidence>
<dbReference type="PROSITE" id="PS51367">
    <property type="entry name" value="THAUMATIN_2"/>
    <property type="match status" value="1"/>
</dbReference>
<dbReference type="InParanoid" id="A8NZU8"/>
<reference evidence="3 4" key="1">
    <citation type="journal article" date="2010" name="Proc. Natl. Acad. Sci. U.S.A.">
        <title>Insights into evolution of multicellular fungi from the assembled chromosomes of the mushroom Coprinopsis cinerea (Coprinus cinereus).</title>
        <authorList>
            <person name="Stajich J.E."/>
            <person name="Wilke S.K."/>
            <person name="Ahren D."/>
            <person name="Au C.H."/>
            <person name="Birren B.W."/>
            <person name="Borodovsky M."/>
            <person name="Burns C."/>
            <person name="Canback B."/>
            <person name="Casselton L.A."/>
            <person name="Cheng C.K."/>
            <person name="Deng J."/>
            <person name="Dietrich F.S."/>
            <person name="Fargo D.C."/>
            <person name="Farman M.L."/>
            <person name="Gathman A.C."/>
            <person name="Goldberg J."/>
            <person name="Guigo R."/>
            <person name="Hoegger P.J."/>
            <person name="Hooker J.B."/>
            <person name="Huggins A."/>
            <person name="James T.Y."/>
            <person name="Kamada T."/>
            <person name="Kilaru S."/>
            <person name="Kodira C."/>
            <person name="Kues U."/>
            <person name="Kupfer D."/>
            <person name="Kwan H.S."/>
            <person name="Lomsadze A."/>
            <person name="Li W."/>
            <person name="Lilly W.W."/>
            <person name="Ma L.J."/>
            <person name="Mackey A.J."/>
            <person name="Manning G."/>
            <person name="Martin F."/>
            <person name="Muraguchi H."/>
            <person name="Natvig D.O."/>
            <person name="Palmerini H."/>
            <person name="Ramesh M.A."/>
            <person name="Rehmeyer C.J."/>
            <person name="Roe B.A."/>
            <person name="Shenoy N."/>
            <person name="Stanke M."/>
            <person name="Ter-Hovhannisyan V."/>
            <person name="Tunlid A."/>
            <person name="Velagapudi R."/>
            <person name="Vision T.J."/>
            <person name="Zeng Q."/>
            <person name="Zolan M.E."/>
            <person name="Pukkila P.J."/>
        </authorList>
    </citation>
    <scope>NUCLEOTIDE SEQUENCE [LARGE SCALE GENOMIC DNA]</scope>
    <source>
        <strain evidence="4">Okayama-7 / 130 / ATCC MYA-4618 / FGSC 9003</strain>
    </source>
</reference>
<keyword evidence="1" id="KW-1015">Disulfide bond</keyword>
<dbReference type="HOGENOM" id="CLU_043181_4_0_1"/>
<dbReference type="PIRSF" id="PIRSF002703">
    <property type="entry name" value="Thaumatin"/>
    <property type="match status" value="1"/>
</dbReference>
<dbReference type="InterPro" id="IPR001938">
    <property type="entry name" value="Thaumatin"/>
</dbReference>
<feature type="disulfide bond" evidence="1">
    <location>
        <begin position="196"/>
        <end position="206"/>
    </location>
</feature>
<dbReference type="AlphaFoldDB" id="A8NZU8"/>
<dbReference type="eggNOG" id="ENOG502QUID">
    <property type="taxonomic scope" value="Eukaryota"/>
</dbReference>
<dbReference type="PRINTS" id="PR00347">
    <property type="entry name" value="THAUMATIN"/>
</dbReference>
<feature type="disulfide bond" evidence="1">
    <location>
        <begin position="147"/>
        <end position="239"/>
    </location>
</feature>
<organism evidence="3 4">
    <name type="scientific">Coprinopsis cinerea (strain Okayama-7 / 130 / ATCC MYA-4618 / FGSC 9003)</name>
    <name type="common">Inky cap fungus</name>
    <name type="synonym">Hormographiella aspergillata</name>
    <dbReference type="NCBI Taxonomy" id="240176"/>
    <lineage>
        <taxon>Eukaryota</taxon>
        <taxon>Fungi</taxon>
        <taxon>Dikarya</taxon>
        <taxon>Basidiomycota</taxon>
        <taxon>Agaricomycotina</taxon>
        <taxon>Agaricomycetes</taxon>
        <taxon>Agaricomycetidae</taxon>
        <taxon>Agaricales</taxon>
        <taxon>Agaricineae</taxon>
        <taxon>Psathyrellaceae</taxon>
        <taxon>Coprinopsis</taxon>
    </lineage>
</organism>
<feature type="disulfide bond" evidence="1">
    <location>
        <begin position="81"/>
        <end position="91"/>
    </location>
</feature>
<keyword evidence="4" id="KW-1185">Reference proteome</keyword>
<keyword evidence="2" id="KW-0732">Signal</keyword>
<dbReference type="OMA" id="PCKSACA"/>
<gene>
    <name evidence="3" type="ORF">CC1G_06960</name>
</gene>
<protein>
    <recommendedName>
        <fullName evidence="5">Thaumatin-like protein</fullName>
    </recommendedName>
</protein>
<dbReference type="EMBL" id="AACS02000006">
    <property type="protein sequence ID" value="EAU84098.2"/>
    <property type="molecule type" value="Genomic_DNA"/>
</dbReference>
<dbReference type="SMART" id="SM00205">
    <property type="entry name" value="THN"/>
    <property type="match status" value="1"/>
</dbReference>
<comment type="caution">
    <text evidence="3">The sequence shown here is derived from an EMBL/GenBank/DDBJ whole genome shotgun (WGS) entry which is preliminary data.</text>
</comment>
<feature type="disulfide bond" evidence="1">
    <location>
        <begin position="160"/>
        <end position="177"/>
    </location>
</feature>
<evidence type="ECO:0000256" key="1">
    <source>
        <dbReference type="PIRSR" id="PIRSR002703-1"/>
    </source>
</evidence>
<evidence type="ECO:0000313" key="3">
    <source>
        <dbReference type="EMBL" id="EAU84098.2"/>
    </source>
</evidence>
<evidence type="ECO:0000313" key="4">
    <source>
        <dbReference type="Proteomes" id="UP000001861"/>
    </source>
</evidence>
<feature type="disulfide bond" evidence="1">
    <location>
        <begin position="181"/>
        <end position="195"/>
    </location>
</feature>
<dbReference type="Pfam" id="PF00314">
    <property type="entry name" value="Thaumatin"/>
    <property type="match status" value="1"/>
</dbReference>
<feature type="signal peptide" evidence="2">
    <location>
        <begin position="1"/>
        <end position="20"/>
    </location>
</feature>
<feature type="disulfide bond" evidence="1">
    <location>
        <begin position="152"/>
        <end position="221"/>
    </location>
</feature>
<dbReference type="Gene3D" id="2.60.110.10">
    <property type="entry name" value="Thaumatin"/>
    <property type="match status" value="1"/>
</dbReference>
<accession>A8NZU8</accession>